<dbReference type="RefSeq" id="WP_136225271.1">
    <property type="nucleotide sequence ID" value="NZ_CP039291.1"/>
</dbReference>
<feature type="transmembrane region" description="Helical" evidence="2">
    <location>
        <begin position="28"/>
        <end position="53"/>
    </location>
</feature>
<name>A0A4P7SFW3_9CELL</name>
<feature type="compositionally biased region" description="Low complexity" evidence="1">
    <location>
        <begin position="307"/>
        <end position="337"/>
    </location>
</feature>
<feature type="transmembrane region" description="Helical" evidence="2">
    <location>
        <begin position="91"/>
        <end position="114"/>
    </location>
</feature>
<feature type="region of interest" description="Disordered" evidence="1">
    <location>
        <begin position="1"/>
        <end position="20"/>
    </location>
</feature>
<feature type="region of interest" description="Disordered" evidence="1">
    <location>
        <begin position="157"/>
        <end position="407"/>
    </location>
</feature>
<proteinExistence type="predicted"/>
<feature type="compositionally biased region" description="Pro residues" evidence="1">
    <location>
        <begin position="277"/>
        <end position="286"/>
    </location>
</feature>
<feature type="compositionally biased region" description="Low complexity" evidence="1">
    <location>
        <begin position="258"/>
        <end position="276"/>
    </location>
</feature>
<dbReference type="KEGG" id="celz:E5225_01695"/>
<evidence type="ECO:0000313" key="4">
    <source>
        <dbReference type="Proteomes" id="UP000296469"/>
    </source>
</evidence>
<evidence type="ECO:0000256" key="2">
    <source>
        <dbReference type="SAM" id="Phobius"/>
    </source>
</evidence>
<keyword evidence="2" id="KW-0812">Transmembrane</keyword>
<feature type="compositionally biased region" description="Low complexity" evidence="1">
    <location>
        <begin position="168"/>
        <end position="222"/>
    </location>
</feature>
<keyword evidence="2" id="KW-1133">Transmembrane helix</keyword>
<feature type="transmembrane region" description="Helical" evidence="2">
    <location>
        <begin position="59"/>
        <end position="79"/>
    </location>
</feature>
<gene>
    <name evidence="3" type="ORF">E5225_01695</name>
</gene>
<evidence type="ECO:0000256" key="1">
    <source>
        <dbReference type="SAM" id="MobiDB-lite"/>
    </source>
</evidence>
<feature type="transmembrane region" description="Helical" evidence="2">
    <location>
        <begin position="120"/>
        <end position="144"/>
    </location>
</feature>
<organism evidence="3 4">
    <name type="scientific">Cellulomonas shaoxiangyii</name>
    <dbReference type="NCBI Taxonomy" id="2566013"/>
    <lineage>
        <taxon>Bacteria</taxon>
        <taxon>Bacillati</taxon>
        <taxon>Actinomycetota</taxon>
        <taxon>Actinomycetes</taxon>
        <taxon>Micrococcales</taxon>
        <taxon>Cellulomonadaceae</taxon>
        <taxon>Cellulomonas</taxon>
    </lineage>
</organism>
<keyword evidence="2" id="KW-0472">Membrane</keyword>
<evidence type="ECO:0000313" key="3">
    <source>
        <dbReference type="EMBL" id="QCB92458.1"/>
    </source>
</evidence>
<keyword evidence="4" id="KW-1185">Reference proteome</keyword>
<accession>A0A4P7SFW3</accession>
<protein>
    <submittedName>
        <fullName evidence="3">Uncharacterized protein</fullName>
    </submittedName>
</protein>
<dbReference type="Proteomes" id="UP000296469">
    <property type="component" value="Chromosome"/>
</dbReference>
<dbReference type="EMBL" id="CP039291">
    <property type="protein sequence ID" value="QCB92458.1"/>
    <property type="molecule type" value="Genomic_DNA"/>
</dbReference>
<reference evidence="3 4" key="1">
    <citation type="submission" date="2019-04" db="EMBL/GenBank/DDBJ databases">
        <title>Isolation and identification of Cellulomonas shaoxiangyii sp. Nov. isolated from feces of the Tibetan antelopes (Pantholops hodgsonii) in the Qinghai-Tibet plateau of China.</title>
        <authorList>
            <person name="Tian Z."/>
        </authorList>
    </citation>
    <scope>NUCLEOTIDE SEQUENCE [LARGE SCALE GENOMIC DNA]</scope>
    <source>
        <strain evidence="3 4">Z28</strain>
    </source>
</reference>
<dbReference type="AlphaFoldDB" id="A0A4P7SFW3"/>
<sequence>MDQTAPPTGTPPHARPEPWPVDEWRQPAIGAAVALLTLPAVASVLVGVLVLAVQGRLSWLLVVLSALVTAAIGALAATVAFRRRDRGPVRLLAAVAAAWGLVTLVAGVVVGLELESTERVALAVMLVIGGAWTALFGLLLWLAWRLLPPGASDVRTPALDGDDGTHSDAPAADAAPGRAPGRTTGRSTTGRPPGVTSPGPAATDDAAPAPARDAAPADPTTTGDDDASLADWPEWGERREPGAAADHPAADAPPRPAPAGATAVTAADLAAGSAPGSPAPGSPAPDSPVHADPAPVSTGRPEPVRDAPAGPTPTGATSTAPTPAGRTTSSATPPASAVDDTMVVEGPLIDDDDLDVPEPPPAPARRSVGSPSVRTRRASAGGEPTQRLTDPGAEGGPPTQRLPHVDR</sequence>